<dbReference type="KEGG" id="bic:LMTR13_21475"/>
<protein>
    <submittedName>
        <fullName evidence="1">Uncharacterized protein</fullName>
    </submittedName>
</protein>
<accession>A0A1B1UHY0</accession>
<organism evidence="1 2">
    <name type="scientific">Bradyrhizobium icense</name>
    <dbReference type="NCBI Taxonomy" id="1274631"/>
    <lineage>
        <taxon>Bacteria</taxon>
        <taxon>Pseudomonadati</taxon>
        <taxon>Pseudomonadota</taxon>
        <taxon>Alphaproteobacteria</taxon>
        <taxon>Hyphomicrobiales</taxon>
        <taxon>Nitrobacteraceae</taxon>
        <taxon>Bradyrhizobium</taxon>
    </lineage>
</organism>
<dbReference type="STRING" id="1274631.LMTR13_21475"/>
<sequence>MIPPNTSVASPLNLINCNLLDREEIVCRSIDAGRQQDRQHHALQRCKHVLIPQHETALLPGANCG</sequence>
<reference evidence="1 2" key="1">
    <citation type="submission" date="2016-07" db="EMBL/GenBank/DDBJ databases">
        <title>Complete genome sequence of Bradyrhizobium icense LMTR 13T, a potential inoculant strain isolated from lima bean (Phaseolus lunatus) in Peru.</title>
        <authorList>
            <person name="Ormeno-Orrillo E."/>
            <person name="Duran D."/>
            <person name="Rogel M.A."/>
            <person name="Rey L."/>
            <person name="Imperial J."/>
            <person name="Ruiz-Argueso T."/>
            <person name="Martinez-Romero E."/>
        </authorList>
    </citation>
    <scope>NUCLEOTIDE SEQUENCE [LARGE SCALE GENOMIC DNA]</scope>
    <source>
        <strain evidence="1 2">LMTR 13</strain>
    </source>
</reference>
<evidence type="ECO:0000313" key="2">
    <source>
        <dbReference type="Proteomes" id="UP000092839"/>
    </source>
</evidence>
<keyword evidence="2" id="KW-1185">Reference proteome</keyword>
<evidence type="ECO:0000313" key="1">
    <source>
        <dbReference type="EMBL" id="ANW02361.1"/>
    </source>
</evidence>
<name>A0A1B1UHY0_9BRAD</name>
<dbReference type="EMBL" id="CP016428">
    <property type="protein sequence ID" value="ANW02361.1"/>
    <property type="molecule type" value="Genomic_DNA"/>
</dbReference>
<proteinExistence type="predicted"/>
<dbReference type="AlphaFoldDB" id="A0A1B1UHY0"/>
<gene>
    <name evidence="1" type="ORF">LMTR13_21475</name>
</gene>
<dbReference type="Proteomes" id="UP000092839">
    <property type="component" value="Chromosome"/>
</dbReference>